<evidence type="ECO:0000259" key="4">
    <source>
        <dbReference type="Pfam" id="PF24883"/>
    </source>
</evidence>
<reference evidence="5" key="2">
    <citation type="journal article" date="2023" name="IMA Fungus">
        <title>Comparative genomic study of the Penicillium genus elucidates a diverse pangenome and 15 lateral gene transfer events.</title>
        <authorList>
            <person name="Petersen C."/>
            <person name="Sorensen T."/>
            <person name="Nielsen M.R."/>
            <person name="Sondergaard T.E."/>
            <person name="Sorensen J.L."/>
            <person name="Fitzpatrick D.A."/>
            <person name="Frisvad J.C."/>
            <person name="Nielsen K.L."/>
        </authorList>
    </citation>
    <scope>NUCLEOTIDE SEQUENCE</scope>
    <source>
        <strain evidence="5">IBT 29677</strain>
    </source>
</reference>
<dbReference type="InterPro" id="IPR027417">
    <property type="entry name" value="P-loop_NTPase"/>
</dbReference>
<dbReference type="InterPro" id="IPR036770">
    <property type="entry name" value="Ankyrin_rpt-contain_sf"/>
</dbReference>
<dbReference type="OrthoDB" id="4367066at2759"/>
<dbReference type="InterPro" id="IPR002110">
    <property type="entry name" value="Ankyrin_rpt"/>
</dbReference>
<dbReference type="EMBL" id="JAPZBU010000013">
    <property type="protein sequence ID" value="KAJ5369603.1"/>
    <property type="molecule type" value="Genomic_DNA"/>
</dbReference>
<dbReference type="RefSeq" id="XP_056480841.1">
    <property type="nucleotide sequence ID" value="XM_056638852.1"/>
</dbReference>
<keyword evidence="1" id="KW-0677">Repeat</keyword>
<evidence type="ECO:0000256" key="1">
    <source>
        <dbReference type="ARBA" id="ARBA00022737"/>
    </source>
</evidence>
<dbReference type="SUPFAM" id="SSF48403">
    <property type="entry name" value="Ankyrin repeat"/>
    <property type="match status" value="1"/>
</dbReference>
<feature type="domain" description="GPI inositol-deacylase winged helix" evidence="3">
    <location>
        <begin position="565"/>
        <end position="637"/>
    </location>
</feature>
<dbReference type="PANTHER" id="PTHR10039:SF16">
    <property type="entry name" value="GPI INOSITOL-DEACYLASE"/>
    <property type="match status" value="1"/>
</dbReference>
<sequence>MLTKFRAKLSRSKLKDADTVVHRPHDASRADWSDKTRNSEANTADEGIAVSSSEEPVAIPDNYDPSVSPAAKRDREQDRLWDIAFSRLDDDTKALLDAGDTSKPEDAIEQVKKEIEEKYEAYKKGEMHIRKRNGSSFNFRDATSRILSAVLKAKPVFSSVASLDPTGRVSSVWMIISLGLTMVENDIDRRDAIFEACEFLADKLAYYSIIDDYCWKYQGKTHERIRQSLIGIYTAIFCYTAEAKKRSNETYGDQMEAGEAILQRIDETVSRLKAIQDKTMSAEEERILDWLSRASFSDIQNGHQERRAANTGDWFLDTDPYKDWKENPGILYWLHGVAGCGKSIICSTIIKDIEKHCQKPYSTPQRLAYWYFQFSNGETQEIPNLLRSLLRQLSSAPLPPSITKLWESYSRPGTQPDQQTLCEALNETLRNLEGQVFLVLDALDECPNTPGRYQRNFALEFLLKLQASHPTKLHVLATSRPEPDIRSQFEGCRTLDLEVKLGGDVETFDKVIEKLLDTPERRFRWADLQIKRLEECYDEDEINHALETIPDSLEATYRDILNRMAEKNRVRACKILMWISMSVAPVTLATVAAAVHLPSPNHIINICTTSLVTVSTADDTVKLAHFSVQEFLVLEDAQQPHSQEWYRFSIPAAHYDLAVTALQCLLDKNEPITMKHAFKEPFLVYAARYWDEHVAMLGDLSNHPALLRQIEDLLSEEFSQSYLNWLNVLKLRGYEYRSHMPLDEGQMTSEECDPPIYHAARLGLEHVVVKLLDQGVDPLVLGSSAQDFEPGTLLIVAACKGHLHILEKMLERCGRVPLEVAAAIVLQVDHREAGSEVLEHIMQALWMCGAFFEQSQDRTRFISSRLVEAAIQNKHAGLELMRFFLDRQQESLVTIVTDANTFWGAGQTHTATAAQILELLFERRFTDVWFKDVDFLGLLAGNPLMYALFKRIIQHEEMRSKLGDALAHAVAKRGTSQAMEAVIQVLEPNFKVTEKLLLLVAGNGRRPEVLRLLLGFGGSRQFTHNLLLKAAKNYNSLEFLNILLDEVDPHFPLGEEVMVAIAHSKDAVEMITSLLTKQQAGFAVSERVLTRAIGNQRCAVDILQLLMKNGGSDIQVTDEMICAAAENYAQGESVLNYLSEVHGPDLHVPNEAILKAAGSPRILKILFALQPGTRVSDQMFIEACHDRESMSFLLAQQYASIPIEQILEEIGHYWVGMAGGFDELLSQRVIEMNEWVLERVASNAVIMGDVLAKYPNMAITQKAFENAAKSDSPELVRAILETRFDGLAVTEQVMEAPFDTTRSADPSYYTASILKAFIVRLGSEAPITENLLQIACEYRDTRPLKLLLDQRRKLDLQAVWERFWQAEKFKRRKLQVTDILLQYEALVVSEAMLEAIPFDQKETDKDRSEPSNTDGANSDFETLIQFGLKKSIAIVETERVVELIVQRCSEETVKEFLDSKPNLKITEKILRAAEEKSVAMKELLAAFPVVESIK</sequence>
<evidence type="ECO:0008006" key="7">
    <source>
        <dbReference type="Google" id="ProtNLM"/>
    </source>
</evidence>
<dbReference type="SMART" id="SM00248">
    <property type="entry name" value="ANK"/>
    <property type="match status" value="4"/>
</dbReference>
<name>A0A9W9S046_9EURO</name>
<evidence type="ECO:0000256" key="2">
    <source>
        <dbReference type="SAM" id="MobiDB-lite"/>
    </source>
</evidence>
<dbReference type="InterPro" id="IPR055530">
    <property type="entry name" value="DUF7104"/>
</dbReference>
<dbReference type="Gene3D" id="1.25.40.20">
    <property type="entry name" value="Ankyrin repeat-containing domain"/>
    <property type="match status" value="1"/>
</dbReference>
<gene>
    <name evidence="5" type="ORF">N7509_014215</name>
</gene>
<accession>A0A9W9S046</accession>
<dbReference type="InterPro" id="IPR056884">
    <property type="entry name" value="NPHP3-like_N"/>
</dbReference>
<dbReference type="Pfam" id="PF22939">
    <property type="entry name" value="WHD_GPIID"/>
    <property type="match status" value="1"/>
</dbReference>
<keyword evidence="6" id="KW-1185">Reference proteome</keyword>
<dbReference type="Pfam" id="PF23397">
    <property type="entry name" value="DUF7104"/>
    <property type="match status" value="1"/>
</dbReference>
<proteinExistence type="predicted"/>
<dbReference type="Gene3D" id="3.40.50.300">
    <property type="entry name" value="P-loop containing nucleotide triphosphate hydrolases"/>
    <property type="match status" value="1"/>
</dbReference>
<protein>
    <recommendedName>
        <fullName evidence="7">NACHT domain-containing protein</fullName>
    </recommendedName>
</protein>
<dbReference type="Pfam" id="PF24883">
    <property type="entry name" value="NPHP3_N"/>
    <property type="match status" value="1"/>
</dbReference>
<feature type="domain" description="Nephrocystin 3-like N-terminal" evidence="4">
    <location>
        <begin position="310"/>
        <end position="480"/>
    </location>
</feature>
<evidence type="ECO:0000313" key="6">
    <source>
        <dbReference type="Proteomes" id="UP001147747"/>
    </source>
</evidence>
<comment type="caution">
    <text evidence="5">The sequence shown here is derived from an EMBL/GenBank/DDBJ whole genome shotgun (WGS) entry which is preliminary data.</text>
</comment>
<dbReference type="SUPFAM" id="SSF52540">
    <property type="entry name" value="P-loop containing nucleoside triphosphate hydrolases"/>
    <property type="match status" value="1"/>
</dbReference>
<organism evidence="5 6">
    <name type="scientific">Penicillium cosmopolitanum</name>
    <dbReference type="NCBI Taxonomy" id="1131564"/>
    <lineage>
        <taxon>Eukaryota</taxon>
        <taxon>Fungi</taxon>
        <taxon>Dikarya</taxon>
        <taxon>Ascomycota</taxon>
        <taxon>Pezizomycotina</taxon>
        <taxon>Eurotiomycetes</taxon>
        <taxon>Eurotiomycetidae</taxon>
        <taxon>Eurotiales</taxon>
        <taxon>Aspergillaceae</taxon>
        <taxon>Penicillium</taxon>
    </lineage>
</organism>
<evidence type="ECO:0000313" key="5">
    <source>
        <dbReference type="EMBL" id="KAJ5369603.1"/>
    </source>
</evidence>
<feature type="compositionally biased region" description="Basic residues" evidence="2">
    <location>
        <begin position="1"/>
        <end position="12"/>
    </location>
</feature>
<reference evidence="5" key="1">
    <citation type="submission" date="2022-12" db="EMBL/GenBank/DDBJ databases">
        <authorList>
            <person name="Petersen C."/>
        </authorList>
    </citation>
    <scope>NUCLEOTIDE SEQUENCE</scope>
    <source>
        <strain evidence="5">IBT 29677</strain>
    </source>
</reference>
<dbReference type="PANTHER" id="PTHR10039">
    <property type="entry name" value="AMELOGENIN"/>
    <property type="match status" value="1"/>
</dbReference>
<dbReference type="GeneID" id="81377832"/>
<feature type="region of interest" description="Disordered" evidence="2">
    <location>
        <begin position="1"/>
        <end position="72"/>
    </location>
</feature>
<dbReference type="InterPro" id="IPR054471">
    <property type="entry name" value="GPIID_WHD"/>
</dbReference>
<feature type="compositionally biased region" description="Basic and acidic residues" evidence="2">
    <location>
        <begin position="13"/>
        <end position="38"/>
    </location>
</feature>
<evidence type="ECO:0000259" key="3">
    <source>
        <dbReference type="Pfam" id="PF22939"/>
    </source>
</evidence>
<dbReference type="Proteomes" id="UP001147747">
    <property type="component" value="Unassembled WGS sequence"/>
</dbReference>